<keyword evidence="3" id="KW-0614">Plasmid</keyword>
<feature type="signal peptide" evidence="2">
    <location>
        <begin position="1"/>
        <end position="23"/>
    </location>
</feature>
<reference evidence="3 4" key="1">
    <citation type="journal article" date="2012" name="J. Bacteriol.">
        <title>Genome sequence of Rhizobium grahamii CCGE502, a broad-host-range symbiont with low nodulation competitiveness in Phaseolus vulgaris.</title>
        <authorList>
            <person name="Althabegoiti M.J."/>
            <person name="Lozano L."/>
            <person name="Torres-Tejerizo G."/>
            <person name="Ormeno-Orrillo E."/>
            <person name="Rogel M.A."/>
            <person name="Gonzalez V."/>
            <person name="Martinez-Romero E."/>
        </authorList>
    </citation>
    <scope>NUCLEOTIDE SEQUENCE [LARGE SCALE GENOMIC DNA]</scope>
    <source>
        <strain evidence="3 4">CCGE 502</strain>
        <plasmid evidence="3">pRg502a</plasmid>
    </source>
</reference>
<dbReference type="RefSeq" id="WP_016558618.1">
    <property type="nucleotide sequence ID" value="NZ_AEYE02000038.1"/>
</dbReference>
<dbReference type="EMBL" id="AEYE02000038">
    <property type="protein sequence ID" value="EPE93848.1"/>
    <property type="molecule type" value="Genomic_DNA"/>
</dbReference>
<sequence>MWKRLAVTQCTAVLLLHVMPASAGLFDGKGVDIGPIHIDPTNPVAPVSPKSAPAPNPAAPLAPAKVTDTVQKALQDTAKTAQDAAKQASDLAQRAAGEAGKGAMAPLVASTKAANDAADVAAKAAHDAEETAKKAGKDINDTAVKAARDAAATADKAAKDANATLAKAIDDSGRAIDKGAKDVIDAGVVVGKFLENQAKGHVKALSDAERRLREGKVVDAVWHSAMDPLKDTDKNAAQAAQESVILRTVAQVAATAYGGPAGAAAFAAWYTFHQTGDAGLALKMGLIAGATAYGFDAAGTLPTDTAAQVAQKAIVTGAIGGAAVAAAGGGQEAVRDGFLLSGGMVLVQYGYQETTDHPLDSEALKSSKGDAYCMATLDAPCSPPDVAVEHGPDGQPVYETEDGIKVPKVDVTKTDPARPHVGKWSTADGDPPFVGERSAGMTAVSRVPGMNAMSVFHDQWAVSWHFDQLPAGSAVTVATIPPAVVLTYVGAGSPYYEKLQEAGTEKAQKQN</sequence>
<evidence type="ECO:0000256" key="2">
    <source>
        <dbReference type="SAM" id="SignalP"/>
    </source>
</evidence>
<dbReference type="AlphaFoldDB" id="S3I228"/>
<feature type="region of interest" description="Disordered" evidence="1">
    <location>
        <begin position="42"/>
        <end position="62"/>
    </location>
</feature>
<name>S3I228_9HYPH</name>
<gene>
    <name evidence="3" type="ORF">RGCCGE502_33701</name>
</gene>
<dbReference type="Proteomes" id="UP000014411">
    <property type="component" value="Unassembled WGS sequence"/>
</dbReference>
<comment type="caution">
    <text evidence="3">The sequence shown here is derived from an EMBL/GenBank/DDBJ whole genome shotgun (WGS) entry which is preliminary data.</text>
</comment>
<proteinExistence type="predicted"/>
<organism evidence="3 4">
    <name type="scientific">Rhizobium grahamii CCGE 502</name>
    <dbReference type="NCBI Taxonomy" id="990285"/>
    <lineage>
        <taxon>Bacteria</taxon>
        <taxon>Pseudomonadati</taxon>
        <taxon>Pseudomonadota</taxon>
        <taxon>Alphaproteobacteria</taxon>
        <taxon>Hyphomicrobiales</taxon>
        <taxon>Rhizobiaceae</taxon>
        <taxon>Rhizobium/Agrobacterium group</taxon>
        <taxon>Rhizobium</taxon>
    </lineage>
</organism>
<dbReference type="HOGENOM" id="CLU_533027_0_0_5"/>
<protein>
    <submittedName>
        <fullName evidence="3">Uncharacterized protein</fullName>
    </submittedName>
</protein>
<keyword evidence="4" id="KW-1185">Reference proteome</keyword>
<evidence type="ECO:0000313" key="3">
    <source>
        <dbReference type="EMBL" id="EPE93848.1"/>
    </source>
</evidence>
<evidence type="ECO:0000256" key="1">
    <source>
        <dbReference type="SAM" id="MobiDB-lite"/>
    </source>
</evidence>
<keyword evidence="2" id="KW-0732">Signal</keyword>
<feature type="region of interest" description="Disordered" evidence="1">
    <location>
        <begin position="412"/>
        <end position="432"/>
    </location>
</feature>
<geneLocation type="plasmid" evidence="3">
    <name>pRg502a</name>
</geneLocation>
<feature type="chain" id="PRO_5004520945" evidence="2">
    <location>
        <begin position="24"/>
        <end position="511"/>
    </location>
</feature>
<accession>S3I228</accession>
<feature type="compositionally biased region" description="Low complexity" evidence="1">
    <location>
        <begin position="42"/>
        <end position="51"/>
    </location>
</feature>
<evidence type="ECO:0000313" key="4">
    <source>
        <dbReference type="Proteomes" id="UP000014411"/>
    </source>
</evidence>